<dbReference type="PRINTS" id="PR00060">
    <property type="entry name" value="RIBOSOMALL16"/>
</dbReference>
<dbReference type="NCBIfam" id="TIGR01164">
    <property type="entry name" value="rplP_bact"/>
    <property type="match status" value="1"/>
</dbReference>
<proteinExistence type="inferred from homology"/>
<dbReference type="Pfam" id="PF00252">
    <property type="entry name" value="Ribosomal_L16"/>
    <property type="match status" value="1"/>
</dbReference>
<evidence type="ECO:0000313" key="10">
    <source>
        <dbReference type="Proteomes" id="UP000176608"/>
    </source>
</evidence>
<dbReference type="AlphaFoldDB" id="A0A1F4UQU1"/>
<keyword evidence="3 6" id="KW-0689">Ribosomal protein</keyword>
<keyword evidence="6 8" id="KW-0699">rRNA-binding</keyword>
<sequence length="138" mass="15468">MLLPKRSKFRTQQRGVNKGLATRGFKVDFGDYALKAESRGHVTSRQIESARKAIAHSTKRGGKLWIRIFPHKPVSKKPIETRMGSGKSPVDHYSAVVRPGKIIFEMSGVSEETARTAFRRAADKLSLKTRFVSAEDQL</sequence>
<comment type="similarity">
    <text evidence="1 6 7">Belongs to the universal ribosomal protein uL16 family.</text>
</comment>
<comment type="function">
    <text evidence="6 8">Binds 23S rRNA and is also seen to make contacts with the A and possibly P site tRNAs.</text>
</comment>
<dbReference type="EMBL" id="MEVA01000016">
    <property type="protein sequence ID" value="OGC47262.1"/>
    <property type="molecule type" value="Genomic_DNA"/>
</dbReference>
<dbReference type="InterPro" id="IPR047873">
    <property type="entry name" value="Ribosomal_uL16"/>
</dbReference>
<dbReference type="InterPro" id="IPR000114">
    <property type="entry name" value="Ribosomal_uL16_bact-type"/>
</dbReference>
<evidence type="ECO:0000256" key="6">
    <source>
        <dbReference type="HAMAP-Rule" id="MF_01342"/>
    </source>
</evidence>
<evidence type="ECO:0000256" key="1">
    <source>
        <dbReference type="ARBA" id="ARBA00008931"/>
    </source>
</evidence>
<comment type="subunit">
    <text evidence="6 8">Part of the 50S ribosomal subunit.</text>
</comment>
<dbReference type="InterPro" id="IPR036920">
    <property type="entry name" value="Ribosomal_uL16_sf"/>
</dbReference>
<dbReference type="InterPro" id="IPR016180">
    <property type="entry name" value="Ribosomal_uL16_dom"/>
</dbReference>
<reference evidence="9 10" key="1">
    <citation type="journal article" date="2016" name="Nat. Commun.">
        <title>Thousands of microbial genomes shed light on interconnected biogeochemical processes in an aquifer system.</title>
        <authorList>
            <person name="Anantharaman K."/>
            <person name="Brown C.T."/>
            <person name="Hug L.A."/>
            <person name="Sharon I."/>
            <person name="Castelle C.J."/>
            <person name="Probst A.J."/>
            <person name="Thomas B.C."/>
            <person name="Singh A."/>
            <person name="Wilkins M.J."/>
            <person name="Karaoz U."/>
            <person name="Brodie E.L."/>
            <person name="Williams K.H."/>
            <person name="Hubbard S.S."/>
            <person name="Banfield J.F."/>
        </authorList>
    </citation>
    <scope>NUCLEOTIDE SEQUENCE [LARGE SCALE GENOMIC DNA]</scope>
</reference>
<dbReference type="Proteomes" id="UP000176608">
    <property type="component" value="Unassembled WGS sequence"/>
</dbReference>
<dbReference type="GO" id="GO:0005840">
    <property type="term" value="C:ribosome"/>
    <property type="evidence" value="ECO:0007669"/>
    <property type="project" value="UniProtKB-KW"/>
</dbReference>
<keyword evidence="2 6" id="KW-0820">tRNA-binding</keyword>
<evidence type="ECO:0000256" key="7">
    <source>
        <dbReference type="RuleBase" id="RU004413"/>
    </source>
</evidence>
<dbReference type="InterPro" id="IPR020798">
    <property type="entry name" value="Ribosomal_uL16_CS"/>
</dbReference>
<dbReference type="PROSITE" id="PS00586">
    <property type="entry name" value="RIBOSOMAL_L16_1"/>
    <property type="match status" value="1"/>
</dbReference>
<keyword evidence="6 8" id="KW-0694">RNA-binding</keyword>
<dbReference type="CDD" id="cd01433">
    <property type="entry name" value="Ribosomal_L16_L10e"/>
    <property type="match status" value="1"/>
</dbReference>
<dbReference type="GO" id="GO:0019843">
    <property type="term" value="F:rRNA binding"/>
    <property type="evidence" value="ECO:0007669"/>
    <property type="project" value="UniProtKB-UniRule"/>
</dbReference>
<gene>
    <name evidence="6" type="primary">rplP</name>
    <name evidence="9" type="ORF">A2886_01270</name>
</gene>
<dbReference type="PANTHER" id="PTHR12220:SF13">
    <property type="entry name" value="LARGE RIBOSOMAL SUBUNIT PROTEIN UL16M"/>
    <property type="match status" value="1"/>
</dbReference>
<comment type="caution">
    <text evidence="9">The sequence shown here is derived from an EMBL/GenBank/DDBJ whole genome shotgun (WGS) entry which is preliminary data.</text>
</comment>
<keyword evidence="4 6" id="KW-0687">Ribonucleoprotein</keyword>
<dbReference type="Gene3D" id="3.90.1170.10">
    <property type="entry name" value="Ribosomal protein L10e/L16"/>
    <property type="match status" value="1"/>
</dbReference>
<evidence type="ECO:0000313" key="9">
    <source>
        <dbReference type="EMBL" id="OGC47262.1"/>
    </source>
</evidence>
<dbReference type="GO" id="GO:1990904">
    <property type="term" value="C:ribonucleoprotein complex"/>
    <property type="evidence" value="ECO:0007669"/>
    <property type="project" value="UniProtKB-KW"/>
</dbReference>
<organism evidence="9 10">
    <name type="scientific">candidate division WWE3 bacterium RIFCSPHIGHO2_01_FULL_42_13</name>
    <dbReference type="NCBI Taxonomy" id="1802617"/>
    <lineage>
        <taxon>Bacteria</taxon>
        <taxon>Katanobacteria</taxon>
    </lineage>
</organism>
<evidence type="ECO:0000256" key="3">
    <source>
        <dbReference type="ARBA" id="ARBA00022980"/>
    </source>
</evidence>
<evidence type="ECO:0000256" key="5">
    <source>
        <dbReference type="ARBA" id="ARBA00035198"/>
    </source>
</evidence>
<dbReference type="HAMAP" id="MF_01342">
    <property type="entry name" value="Ribosomal_uL16"/>
    <property type="match status" value="1"/>
</dbReference>
<dbReference type="GO" id="GO:0000049">
    <property type="term" value="F:tRNA binding"/>
    <property type="evidence" value="ECO:0007669"/>
    <property type="project" value="UniProtKB-KW"/>
</dbReference>
<evidence type="ECO:0000256" key="4">
    <source>
        <dbReference type="ARBA" id="ARBA00023274"/>
    </source>
</evidence>
<accession>A0A1F4UQU1</accession>
<dbReference type="SUPFAM" id="SSF54686">
    <property type="entry name" value="Ribosomal protein L16p/L10e"/>
    <property type="match status" value="1"/>
</dbReference>
<name>A0A1F4UQU1_UNCKA</name>
<evidence type="ECO:0000256" key="2">
    <source>
        <dbReference type="ARBA" id="ARBA00022555"/>
    </source>
</evidence>
<dbReference type="GO" id="GO:0003735">
    <property type="term" value="F:structural constituent of ribosome"/>
    <property type="evidence" value="ECO:0007669"/>
    <property type="project" value="InterPro"/>
</dbReference>
<evidence type="ECO:0000256" key="8">
    <source>
        <dbReference type="RuleBase" id="RU004414"/>
    </source>
</evidence>
<dbReference type="FunFam" id="3.90.1170.10:FF:000001">
    <property type="entry name" value="50S ribosomal protein L16"/>
    <property type="match status" value="1"/>
</dbReference>
<dbReference type="PANTHER" id="PTHR12220">
    <property type="entry name" value="50S/60S RIBOSOMAL PROTEIN L16"/>
    <property type="match status" value="1"/>
</dbReference>
<dbReference type="STRING" id="1802617.A2886_01270"/>
<protein>
    <recommendedName>
        <fullName evidence="5 6">Large ribosomal subunit protein uL16</fullName>
    </recommendedName>
</protein>
<dbReference type="GO" id="GO:0006412">
    <property type="term" value="P:translation"/>
    <property type="evidence" value="ECO:0007669"/>
    <property type="project" value="UniProtKB-UniRule"/>
</dbReference>